<gene>
    <name evidence="1" type="ORF">HPB50_026000</name>
</gene>
<dbReference type="Proteomes" id="UP000821845">
    <property type="component" value="Chromosome 3"/>
</dbReference>
<proteinExistence type="predicted"/>
<keyword evidence="2" id="KW-1185">Reference proteome</keyword>
<evidence type="ECO:0000313" key="2">
    <source>
        <dbReference type="Proteomes" id="UP000821845"/>
    </source>
</evidence>
<dbReference type="EMBL" id="CM023483">
    <property type="protein sequence ID" value="KAH6937215.1"/>
    <property type="molecule type" value="Genomic_DNA"/>
</dbReference>
<sequence length="254" mass="27926">MRANSCAWENGHSSSNGTTNLQPDSTGEEFASTEYVDVFVSCVTSTASLSFRFVEYEEEYTELLGQMDAYFKSGAAAARRAVSSPELAKLYATFYNNRWLRVQPVRNAAEGKVECCFVDEGNSSLIPVEDLRELPKGLTLLAHQAIECQLDGMVQYANCDGVVHILSDLLLGKTLVAEVLSRENPVSVVLFDTWGPEDINLNQAVFLRIMTPRIPDKGCVAPGYLSHVSNSGTVWLQFKGPGLDTLNDISNTNR</sequence>
<name>A0ACB7SRE8_HYAAI</name>
<comment type="caution">
    <text evidence="1">The sequence shown here is derived from an EMBL/GenBank/DDBJ whole genome shotgun (WGS) entry which is preliminary data.</text>
</comment>
<accession>A0ACB7SRE8</accession>
<organism evidence="1 2">
    <name type="scientific">Hyalomma asiaticum</name>
    <name type="common">Tick</name>
    <dbReference type="NCBI Taxonomy" id="266040"/>
    <lineage>
        <taxon>Eukaryota</taxon>
        <taxon>Metazoa</taxon>
        <taxon>Ecdysozoa</taxon>
        <taxon>Arthropoda</taxon>
        <taxon>Chelicerata</taxon>
        <taxon>Arachnida</taxon>
        <taxon>Acari</taxon>
        <taxon>Parasitiformes</taxon>
        <taxon>Ixodida</taxon>
        <taxon>Ixodoidea</taxon>
        <taxon>Ixodidae</taxon>
        <taxon>Hyalomminae</taxon>
        <taxon>Hyalomma</taxon>
    </lineage>
</organism>
<reference evidence="1" key="1">
    <citation type="submission" date="2020-05" db="EMBL/GenBank/DDBJ databases">
        <title>Large-scale comparative analyses of tick genomes elucidate their genetic diversity and vector capacities.</title>
        <authorList>
            <person name="Jia N."/>
            <person name="Wang J."/>
            <person name="Shi W."/>
            <person name="Du L."/>
            <person name="Sun Y."/>
            <person name="Zhan W."/>
            <person name="Jiang J."/>
            <person name="Wang Q."/>
            <person name="Zhang B."/>
            <person name="Ji P."/>
            <person name="Sakyi L.B."/>
            <person name="Cui X."/>
            <person name="Yuan T."/>
            <person name="Jiang B."/>
            <person name="Yang W."/>
            <person name="Lam T.T.-Y."/>
            <person name="Chang Q."/>
            <person name="Ding S."/>
            <person name="Wang X."/>
            <person name="Zhu J."/>
            <person name="Ruan X."/>
            <person name="Zhao L."/>
            <person name="Wei J."/>
            <person name="Que T."/>
            <person name="Du C."/>
            <person name="Cheng J."/>
            <person name="Dai P."/>
            <person name="Han X."/>
            <person name="Huang E."/>
            <person name="Gao Y."/>
            <person name="Liu J."/>
            <person name="Shao H."/>
            <person name="Ye R."/>
            <person name="Li L."/>
            <person name="Wei W."/>
            <person name="Wang X."/>
            <person name="Wang C."/>
            <person name="Yang T."/>
            <person name="Huo Q."/>
            <person name="Li W."/>
            <person name="Guo W."/>
            <person name="Chen H."/>
            <person name="Zhou L."/>
            <person name="Ni X."/>
            <person name="Tian J."/>
            <person name="Zhou Y."/>
            <person name="Sheng Y."/>
            <person name="Liu T."/>
            <person name="Pan Y."/>
            <person name="Xia L."/>
            <person name="Li J."/>
            <person name="Zhao F."/>
            <person name="Cao W."/>
        </authorList>
    </citation>
    <scope>NUCLEOTIDE SEQUENCE</scope>
    <source>
        <strain evidence="1">Hyas-2018</strain>
    </source>
</reference>
<evidence type="ECO:0000313" key="1">
    <source>
        <dbReference type="EMBL" id="KAH6937215.1"/>
    </source>
</evidence>
<protein>
    <submittedName>
        <fullName evidence="1">Uncharacterized protein</fullName>
    </submittedName>
</protein>